<reference evidence="1 2" key="1">
    <citation type="submission" date="2019-07" db="EMBL/GenBank/DDBJ databases">
        <title>Whole genome shotgun sequence of Gluconobacter wancherniae NBRC 103581.</title>
        <authorList>
            <person name="Hosoyama A."/>
            <person name="Uohara A."/>
            <person name="Ohji S."/>
            <person name="Ichikawa N."/>
        </authorList>
    </citation>
    <scope>NUCLEOTIDE SEQUENCE [LARGE SCALE GENOMIC DNA]</scope>
    <source>
        <strain evidence="1 2">NBRC 103581</strain>
    </source>
</reference>
<sequence>MKSISHVMGEDFPLLSGSLVLIDGAEKTRQRLLRRLLTISGDYIWQNDYGAGLPAMVGQTISTGVIQEIITAQVRQDIGVDAAQPVTVAVVPENSGVCTCTISYVDAESGMRSSLNFSS</sequence>
<proteinExistence type="predicted"/>
<name>A0A511AZX9_9PROT</name>
<comment type="caution">
    <text evidence="1">The sequence shown here is derived from an EMBL/GenBank/DDBJ whole genome shotgun (WGS) entry which is preliminary data.</text>
</comment>
<evidence type="ECO:0008006" key="3">
    <source>
        <dbReference type="Google" id="ProtNLM"/>
    </source>
</evidence>
<dbReference type="Gene3D" id="3.10.450.40">
    <property type="match status" value="1"/>
</dbReference>
<organism evidence="1 2">
    <name type="scientific">Gluconobacter wancherniae NBRC 103581</name>
    <dbReference type="NCBI Taxonomy" id="656744"/>
    <lineage>
        <taxon>Bacteria</taxon>
        <taxon>Pseudomonadati</taxon>
        <taxon>Pseudomonadota</taxon>
        <taxon>Alphaproteobacteria</taxon>
        <taxon>Acetobacterales</taxon>
        <taxon>Acetobacteraceae</taxon>
        <taxon>Gluconobacter</taxon>
    </lineage>
</organism>
<accession>A0A511AZX9</accession>
<dbReference type="SUPFAM" id="SSF160719">
    <property type="entry name" value="gpW/gp25-like"/>
    <property type="match status" value="1"/>
</dbReference>
<dbReference type="OrthoDB" id="8450990at2"/>
<dbReference type="Proteomes" id="UP000321230">
    <property type="component" value="Unassembled WGS sequence"/>
</dbReference>
<evidence type="ECO:0000313" key="1">
    <source>
        <dbReference type="EMBL" id="GEK93760.1"/>
    </source>
</evidence>
<gene>
    <name evidence="1" type="ORF">GWA01_15300</name>
</gene>
<dbReference type="RefSeq" id="WP_146795853.1">
    <property type="nucleotide sequence ID" value="NZ_BARC01000003.1"/>
</dbReference>
<evidence type="ECO:0000313" key="2">
    <source>
        <dbReference type="Proteomes" id="UP000321230"/>
    </source>
</evidence>
<protein>
    <recommendedName>
        <fullName evidence="3">Phage tail protein</fullName>
    </recommendedName>
</protein>
<keyword evidence="2" id="KW-1185">Reference proteome</keyword>
<dbReference type="EMBL" id="BJUZ01000002">
    <property type="protein sequence ID" value="GEK93760.1"/>
    <property type="molecule type" value="Genomic_DNA"/>
</dbReference>
<dbReference type="AlphaFoldDB" id="A0A511AZX9"/>